<dbReference type="PANTHER" id="PTHR24198">
    <property type="entry name" value="ANKYRIN REPEAT AND PROTEIN KINASE DOMAIN-CONTAINING PROTEIN"/>
    <property type="match status" value="1"/>
</dbReference>
<dbReference type="RefSeq" id="XP_056484876.1">
    <property type="nucleotide sequence ID" value="XM_056634256.1"/>
</dbReference>
<dbReference type="Gene3D" id="1.25.40.20">
    <property type="entry name" value="Ankyrin repeat-containing domain"/>
    <property type="match status" value="1"/>
</dbReference>
<dbReference type="EMBL" id="JAPZBU010000009">
    <property type="protein sequence ID" value="KAJ5387078.1"/>
    <property type="molecule type" value="Genomic_DNA"/>
</dbReference>
<dbReference type="SUPFAM" id="SSF48403">
    <property type="entry name" value="Ankyrin repeat"/>
    <property type="match status" value="1"/>
</dbReference>
<evidence type="ECO:0000313" key="4">
    <source>
        <dbReference type="EMBL" id="KAJ5387078.1"/>
    </source>
</evidence>
<dbReference type="PROSITE" id="PS50297">
    <property type="entry name" value="ANK_REP_REGION"/>
    <property type="match status" value="2"/>
</dbReference>
<evidence type="ECO:0000256" key="2">
    <source>
        <dbReference type="ARBA" id="ARBA00023043"/>
    </source>
</evidence>
<dbReference type="PANTHER" id="PTHR24198:SF165">
    <property type="entry name" value="ANKYRIN REPEAT-CONTAINING PROTEIN-RELATED"/>
    <property type="match status" value="1"/>
</dbReference>
<dbReference type="InterPro" id="IPR036770">
    <property type="entry name" value="Ankyrin_rpt-contain_sf"/>
</dbReference>
<protein>
    <recommendedName>
        <fullName evidence="6">F-box domain-containing protein</fullName>
    </recommendedName>
</protein>
<evidence type="ECO:0000256" key="1">
    <source>
        <dbReference type="ARBA" id="ARBA00022737"/>
    </source>
</evidence>
<dbReference type="AlphaFoldDB" id="A0A9X0B3S6"/>
<reference evidence="4" key="1">
    <citation type="submission" date="2022-12" db="EMBL/GenBank/DDBJ databases">
        <authorList>
            <person name="Petersen C."/>
        </authorList>
    </citation>
    <scope>NUCLEOTIDE SEQUENCE</scope>
    <source>
        <strain evidence="4">IBT 29677</strain>
    </source>
</reference>
<organism evidence="4 5">
    <name type="scientific">Penicillium cosmopolitanum</name>
    <dbReference type="NCBI Taxonomy" id="1131564"/>
    <lineage>
        <taxon>Eukaryota</taxon>
        <taxon>Fungi</taxon>
        <taxon>Dikarya</taxon>
        <taxon>Ascomycota</taxon>
        <taxon>Pezizomycotina</taxon>
        <taxon>Eurotiomycetes</taxon>
        <taxon>Eurotiomycetidae</taxon>
        <taxon>Eurotiales</taxon>
        <taxon>Aspergillaceae</taxon>
        <taxon>Penicillium</taxon>
    </lineage>
</organism>
<keyword evidence="1" id="KW-0677">Repeat</keyword>
<dbReference type="Proteomes" id="UP001147747">
    <property type="component" value="Unassembled WGS sequence"/>
</dbReference>
<comment type="caution">
    <text evidence="4">The sequence shown here is derived from an EMBL/GenBank/DDBJ whole genome shotgun (WGS) entry which is preliminary data.</text>
</comment>
<feature type="repeat" description="ANK" evidence="3">
    <location>
        <begin position="164"/>
        <end position="196"/>
    </location>
</feature>
<evidence type="ECO:0008006" key="6">
    <source>
        <dbReference type="Google" id="ProtNLM"/>
    </source>
</evidence>
<dbReference type="OrthoDB" id="341259at2759"/>
<dbReference type="InterPro" id="IPR002110">
    <property type="entry name" value="Ankyrin_rpt"/>
</dbReference>
<sequence length="210" mass="23746">MPQFQDLPTELIHMISEFLDDEYAINSLLQTNRRLFTLLNPALYLHHAQYPLPIALEWAARHGFERTVRYALDAGISPNQAYEQEWLPLALACIHGHEGVVRILLKHGVDLNADVEWSNFDDNDDRFESEDYGYPAALAARRGHESIVKLLLEFDTPIDDETERGDTPLGMAAGAGHLSMVKFLVEEGCEIDMPAVPHLCHAADSFLLFY</sequence>
<gene>
    <name evidence="4" type="ORF">N7509_009619</name>
</gene>
<proteinExistence type="predicted"/>
<reference evidence="4" key="2">
    <citation type="journal article" date="2023" name="IMA Fungus">
        <title>Comparative genomic study of the Penicillium genus elucidates a diverse pangenome and 15 lateral gene transfer events.</title>
        <authorList>
            <person name="Petersen C."/>
            <person name="Sorensen T."/>
            <person name="Nielsen M.R."/>
            <person name="Sondergaard T.E."/>
            <person name="Sorensen J.L."/>
            <person name="Fitzpatrick D.A."/>
            <person name="Frisvad J.C."/>
            <person name="Nielsen K.L."/>
        </authorList>
    </citation>
    <scope>NUCLEOTIDE SEQUENCE</scope>
    <source>
        <strain evidence="4">IBT 29677</strain>
    </source>
</reference>
<name>A0A9X0B3S6_9EURO</name>
<evidence type="ECO:0000313" key="5">
    <source>
        <dbReference type="Proteomes" id="UP001147747"/>
    </source>
</evidence>
<accession>A0A9X0B3S6</accession>
<keyword evidence="5" id="KW-1185">Reference proteome</keyword>
<dbReference type="PROSITE" id="PS50088">
    <property type="entry name" value="ANK_REPEAT"/>
    <property type="match status" value="2"/>
</dbReference>
<evidence type="ECO:0000256" key="3">
    <source>
        <dbReference type="PROSITE-ProRule" id="PRU00023"/>
    </source>
</evidence>
<dbReference type="Pfam" id="PF12796">
    <property type="entry name" value="Ank_2"/>
    <property type="match status" value="2"/>
</dbReference>
<dbReference type="SMART" id="SM00248">
    <property type="entry name" value="ANK"/>
    <property type="match status" value="4"/>
</dbReference>
<keyword evidence="2 3" id="KW-0040">ANK repeat</keyword>
<feature type="repeat" description="ANK" evidence="3">
    <location>
        <begin position="84"/>
        <end position="116"/>
    </location>
</feature>
<dbReference type="GeneID" id="81373236"/>